<organism evidence="2 3">
    <name type="scientific">Petrolisthes cinctipes</name>
    <name type="common">Flat porcelain crab</name>
    <dbReference type="NCBI Taxonomy" id="88211"/>
    <lineage>
        <taxon>Eukaryota</taxon>
        <taxon>Metazoa</taxon>
        <taxon>Ecdysozoa</taxon>
        <taxon>Arthropoda</taxon>
        <taxon>Crustacea</taxon>
        <taxon>Multicrustacea</taxon>
        <taxon>Malacostraca</taxon>
        <taxon>Eumalacostraca</taxon>
        <taxon>Eucarida</taxon>
        <taxon>Decapoda</taxon>
        <taxon>Pleocyemata</taxon>
        <taxon>Anomura</taxon>
        <taxon>Galatheoidea</taxon>
        <taxon>Porcellanidae</taxon>
        <taxon>Petrolisthes</taxon>
    </lineage>
</organism>
<comment type="caution">
    <text evidence="2">The sequence shown here is derived from an EMBL/GenBank/DDBJ whole genome shotgun (WGS) entry which is preliminary data.</text>
</comment>
<name>A0AAE1BVK2_PETCI</name>
<reference evidence="2" key="1">
    <citation type="submission" date="2023-10" db="EMBL/GenBank/DDBJ databases">
        <title>Genome assemblies of two species of porcelain crab, Petrolisthes cinctipes and Petrolisthes manimaculis (Anomura: Porcellanidae).</title>
        <authorList>
            <person name="Angst P."/>
        </authorList>
    </citation>
    <scope>NUCLEOTIDE SEQUENCE</scope>
    <source>
        <strain evidence="2">PB745_01</strain>
        <tissue evidence="2">Gill</tissue>
    </source>
</reference>
<dbReference type="AlphaFoldDB" id="A0AAE1BVK2"/>
<feature type="compositionally biased region" description="Basic and acidic residues" evidence="1">
    <location>
        <begin position="63"/>
        <end position="95"/>
    </location>
</feature>
<feature type="region of interest" description="Disordered" evidence="1">
    <location>
        <begin position="37"/>
        <end position="95"/>
    </location>
</feature>
<protein>
    <submittedName>
        <fullName evidence="2">Uncharacterized protein</fullName>
    </submittedName>
</protein>
<feature type="compositionally biased region" description="Basic and acidic residues" evidence="1">
    <location>
        <begin position="43"/>
        <end position="54"/>
    </location>
</feature>
<proteinExistence type="predicted"/>
<evidence type="ECO:0000313" key="3">
    <source>
        <dbReference type="Proteomes" id="UP001286313"/>
    </source>
</evidence>
<sequence>MEWSVSLPPVSSGEDVYPPRQRLTGRLEVIQASIQCTPCSPRPKLDSRRWKRSGEEEEEEEEERRKKNVDEKRKKKVDEKRMTEGRRWKKEGLSRKKVEERSLREVKEEGVRVIRKEMWIIEGQRKKCVFIVFPSMMTKRSQCDSSV</sequence>
<evidence type="ECO:0000313" key="2">
    <source>
        <dbReference type="EMBL" id="KAK3857645.1"/>
    </source>
</evidence>
<evidence type="ECO:0000256" key="1">
    <source>
        <dbReference type="SAM" id="MobiDB-lite"/>
    </source>
</evidence>
<accession>A0AAE1BVK2</accession>
<dbReference type="Proteomes" id="UP001286313">
    <property type="component" value="Unassembled WGS sequence"/>
</dbReference>
<gene>
    <name evidence="2" type="ORF">Pcinc_036118</name>
</gene>
<dbReference type="EMBL" id="JAWQEG010005554">
    <property type="protein sequence ID" value="KAK3857645.1"/>
    <property type="molecule type" value="Genomic_DNA"/>
</dbReference>
<keyword evidence="3" id="KW-1185">Reference proteome</keyword>